<gene>
    <name evidence="1" type="ORF">RclHR1_03220002</name>
</gene>
<name>A0A2Z6RMN6_9GLOM</name>
<dbReference type="Proteomes" id="UP000247702">
    <property type="component" value="Unassembled WGS sequence"/>
</dbReference>
<accession>A0A2Z6RMN6</accession>
<evidence type="ECO:0000313" key="1">
    <source>
        <dbReference type="EMBL" id="GBB98409.1"/>
    </source>
</evidence>
<keyword evidence="2" id="KW-1185">Reference proteome</keyword>
<organism evidence="1 2">
    <name type="scientific">Rhizophagus clarus</name>
    <dbReference type="NCBI Taxonomy" id="94130"/>
    <lineage>
        <taxon>Eukaryota</taxon>
        <taxon>Fungi</taxon>
        <taxon>Fungi incertae sedis</taxon>
        <taxon>Mucoromycota</taxon>
        <taxon>Glomeromycotina</taxon>
        <taxon>Glomeromycetes</taxon>
        <taxon>Glomerales</taxon>
        <taxon>Glomeraceae</taxon>
        <taxon>Rhizophagus</taxon>
    </lineage>
</organism>
<protein>
    <submittedName>
        <fullName evidence="1">Uncharacterized protein</fullName>
    </submittedName>
</protein>
<comment type="caution">
    <text evidence="1">The sequence shown here is derived from an EMBL/GenBank/DDBJ whole genome shotgun (WGS) entry which is preliminary data.</text>
</comment>
<sequence>MPIIHVKISYKSEILKDWEGLPVGRETKIKDFFGDISILYLSSEWCNSNFEVKFSPSKTLVREKISAECIAWEAACQYGIYAHFYLISQEIIESHRIPAVNIINAFDIIRTSSNDIFVPEFNDPPKNALEKLRIDLSNWIKNHGGGWKGKDAARHIGKKFVTDLASALWYVDSCSVKTLDQKFKIPVIFDEFFGRSFPENYKRSRPKFNSEELTQHSKKILNYVELSWMFQSRFNWLRESLTKFGEILAKYSEYLDYQQIRSKELKNSLFPVVDEVEAGSIEIIPANIWRNQETINKYYLLTNKLKAVEFWDPVNVNEYYPKERMKKCRFIEGLNTAFLFKVGLYKYHHGSAQNSMYIWKIDPKANETEIVNKNYEIRTKLKAQLKVFHTRAMKKELIDNFELHVGKCEKSRLRHIISDLLGDFSAPENSASRNVDERVDLMVELGDPEFISDLRHLNGGLTNKFDTFWSYAQKYFESTVNENVLAVDERRHDTIQHLAQAISIRDL</sequence>
<dbReference type="EMBL" id="BEXD01002469">
    <property type="protein sequence ID" value="GBB98409.1"/>
    <property type="molecule type" value="Genomic_DNA"/>
</dbReference>
<dbReference type="AlphaFoldDB" id="A0A2Z6RMN6"/>
<proteinExistence type="predicted"/>
<reference evidence="1 2" key="1">
    <citation type="submission" date="2017-11" db="EMBL/GenBank/DDBJ databases">
        <title>The genome of Rhizophagus clarus HR1 reveals common genetic basis of auxotrophy among arbuscular mycorrhizal fungi.</title>
        <authorList>
            <person name="Kobayashi Y."/>
        </authorList>
    </citation>
    <scope>NUCLEOTIDE SEQUENCE [LARGE SCALE GENOMIC DNA]</scope>
    <source>
        <strain evidence="1 2">HR1</strain>
    </source>
</reference>
<evidence type="ECO:0000313" key="2">
    <source>
        <dbReference type="Proteomes" id="UP000247702"/>
    </source>
</evidence>